<keyword evidence="1" id="KW-0472">Membrane</keyword>
<evidence type="ECO:0000313" key="2">
    <source>
        <dbReference type="EMBL" id="KAE9587581.1"/>
    </source>
</evidence>
<keyword evidence="1" id="KW-1133">Transmembrane helix</keyword>
<evidence type="ECO:0000313" key="3">
    <source>
        <dbReference type="Proteomes" id="UP000447434"/>
    </source>
</evidence>
<protein>
    <submittedName>
        <fullName evidence="2">Uncharacterized protein</fullName>
    </submittedName>
</protein>
<reference evidence="3" key="1">
    <citation type="journal article" date="2020" name="Nat. Commun.">
        <title>Genome sequence of the cluster root forming white lupin.</title>
        <authorList>
            <person name="Hufnagel B."/>
            <person name="Marques A."/>
            <person name="Soriano A."/>
            <person name="Marques L."/>
            <person name="Divol F."/>
            <person name="Doumas P."/>
            <person name="Sallet E."/>
            <person name="Mancinotti D."/>
            <person name="Carrere S."/>
            <person name="Marande W."/>
            <person name="Arribat S."/>
            <person name="Keller J."/>
            <person name="Huneau C."/>
            <person name="Blein T."/>
            <person name="Aime D."/>
            <person name="Laguerre M."/>
            <person name="Taylor J."/>
            <person name="Schubert V."/>
            <person name="Nelson M."/>
            <person name="Geu-Flores F."/>
            <person name="Crespi M."/>
            <person name="Gallardo-Guerrero K."/>
            <person name="Delaux P.-M."/>
            <person name="Salse J."/>
            <person name="Berges H."/>
            <person name="Guyot R."/>
            <person name="Gouzy J."/>
            <person name="Peret B."/>
        </authorList>
    </citation>
    <scope>NUCLEOTIDE SEQUENCE [LARGE SCALE GENOMIC DNA]</scope>
    <source>
        <strain evidence="3">cv. Amiga</strain>
    </source>
</reference>
<organism evidence="2 3">
    <name type="scientific">Lupinus albus</name>
    <name type="common">White lupine</name>
    <name type="synonym">Lupinus termis</name>
    <dbReference type="NCBI Taxonomy" id="3870"/>
    <lineage>
        <taxon>Eukaryota</taxon>
        <taxon>Viridiplantae</taxon>
        <taxon>Streptophyta</taxon>
        <taxon>Embryophyta</taxon>
        <taxon>Tracheophyta</taxon>
        <taxon>Spermatophyta</taxon>
        <taxon>Magnoliopsida</taxon>
        <taxon>eudicotyledons</taxon>
        <taxon>Gunneridae</taxon>
        <taxon>Pentapetalae</taxon>
        <taxon>rosids</taxon>
        <taxon>fabids</taxon>
        <taxon>Fabales</taxon>
        <taxon>Fabaceae</taxon>
        <taxon>Papilionoideae</taxon>
        <taxon>50 kb inversion clade</taxon>
        <taxon>genistoids sensu lato</taxon>
        <taxon>core genistoids</taxon>
        <taxon>Genisteae</taxon>
        <taxon>Lupinus</taxon>
    </lineage>
</organism>
<comment type="caution">
    <text evidence="2">The sequence shown here is derived from an EMBL/GenBank/DDBJ whole genome shotgun (WGS) entry which is preliminary data.</text>
</comment>
<feature type="transmembrane region" description="Helical" evidence="1">
    <location>
        <begin position="32"/>
        <end position="49"/>
    </location>
</feature>
<evidence type="ECO:0000256" key="1">
    <source>
        <dbReference type="SAM" id="Phobius"/>
    </source>
</evidence>
<proteinExistence type="predicted"/>
<name>A0A6A4NFM6_LUPAL</name>
<sequence>MIYLAYVYHYYYSFAHNARMFFVCQLQYDDAMLFYVAMFIFLVIYFHAFQ</sequence>
<keyword evidence="3" id="KW-1185">Reference proteome</keyword>
<dbReference type="Proteomes" id="UP000447434">
    <property type="component" value="Chromosome 23"/>
</dbReference>
<gene>
    <name evidence="2" type="ORF">Lalb_Chr23g0275411</name>
</gene>
<accession>A0A6A4NFM6</accession>
<keyword evidence="1" id="KW-0812">Transmembrane</keyword>
<dbReference type="AlphaFoldDB" id="A0A6A4NFM6"/>
<dbReference type="EMBL" id="WOCE01000023">
    <property type="protein sequence ID" value="KAE9587581.1"/>
    <property type="molecule type" value="Genomic_DNA"/>
</dbReference>